<dbReference type="OrthoDB" id="8082651at2"/>
<gene>
    <name evidence="2" type="ORF">EJC49_15215</name>
</gene>
<evidence type="ECO:0000313" key="2">
    <source>
        <dbReference type="EMBL" id="RST85442.1"/>
    </source>
</evidence>
<accession>A0A3R9Y6T3</accession>
<sequence length="171" mass="17877">MGPRLRRLLLTLHVGLSVASIGAVAAFLALASAALFGAEGFAVHGAYAGAGIVTWWVILPLVVAALVTGTIQALATQWGLFRHYWVLAKLVLTAVTLAVLILQLGGIETAASNASARGLASLGSLPMSLALHATGGLAVLSIVTALSIFKPQGLTRYGWRKQKERSGQRRR</sequence>
<reference evidence="2 3" key="1">
    <citation type="submission" date="2018-12" db="EMBL/GenBank/DDBJ databases">
        <title>Mesorhizobium carbonis sp. nov., isolated from coal mine water.</title>
        <authorList>
            <person name="Xin W."/>
            <person name="Xu Z."/>
            <person name="Xiang F."/>
            <person name="Zhang J."/>
            <person name="Xi L."/>
            <person name="Liu J."/>
        </authorList>
    </citation>
    <scope>NUCLEOTIDE SEQUENCE [LARGE SCALE GENOMIC DNA]</scope>
    <source>
        <strain evidence="2 3">B2.3</strain>
    </source>
</reference>
<dbReference type="AlphaFoldDB" id="A0A3R9Y6T3"/>
<organism evidence="2 3">
    <name type="scientific">Aquibium carbonis</name>
    <dbReference type="NCBI Taxonomy" id="2495581"/>
    <lineage>
        <taxon>Bacteria</taxon>
        <taxon>Pseudomonadati</taxon>
        <taxon>Pseudomonadota</taxon>
        <taxon>Alphaproteobacteria</taxon>
        <taxon>Hyphomicrobiales</taxon>
        <taxon>Phyllobacteriaceae</taxon>
        <taxon>Aquibium</taxon>
    </lineage>
</organism>
<proteinExistence type="predicted"/>
<evidence type="ECO:0008006" key="4">
    <source>
        <dbReference type="Google" id="ProtNLM"/>
    </source>
</evidence>
<evidence type="ECO:0000313" key="3">
    <source>
        <dbReference type="Proteomes" id="UP000278398"/>
    </source>
</evidence>
<dbReference type="RefSeq" id="WP_126700792.1">
    <property type="nucleotide sequence ID" value="NZ_RWKW01000055.1"/>
</dbReference>
<dbReference type="EMBL" id="RWKW01000055">
    <property type="protein sequence ID" value="RST85442.1"/>
    <property type="molecule type" value="Genomic_DNA"/>
</dbReference>
<feature type="transmembrane region" description="Helical" evidence="1">
    <location>
        <begin position="53"/>
        <end position="74"/>
    </location>
</feature>
<feature type="transmembrane region" description="Helical" evidence="1">
    <location>
        <begin position="86"/>
        <end position="107"/>
    </location>
</feature>
<comment type="caution">
    <text evidence="2">The sequence shown here is derived from an EMBL/GenBank/DDBJ whole genome shotgun (WGS) entry which is preliminary data.</text>
</comment>
<dbReference type="Proteomes" id="UP000278398">
    <property type="component" value="Unassembled WGS sequence"/>
</dbReference>
<keyword evidence="3" id="KW-1185">Reference proteome</keyword>
<keyword evidence="1" id="KW-0812">Transmembrane</keyword>
<name>A0A3R9Y6T3_9HYPH</name>
<feature type="transmembrane region" description="Helical" evidence="1">
    <location>
        <begin position="127"/>
        <end position="149"/>
    </location>
</feature>
<protein>
    <recommendedName>
        <fullName evidence="4">DUF2269 domain-containing protein</fullName>
    </recommendedName>
</protein>
<keyword evidence="1" id="KW-0472">Membrane</keyword>
<keyword evidence="1" id="KW-1133">Transmembrane helix</keyword>
<evidence type="ECO:0000256" key="1">
    <source>
        <dbReference type="SAM" id="Phobius"/>
    </source>
</evidence>